<dbReference type="Pfam" id="PF00358">
    <property type="entry name" value="PTS_EIIA_1"/>
    <property type="match status" value="1"/>
</dbReference>
<evidence type="ECO:0000256" key="1">
    <source>
        <dbReference type="ARBA" id="ARBA00004496"/>
    </source>
</evidence>
<evidence type="ECO:0000256" key="11">
    <source>
        <dbReference type="SAM" id="Phobius"/>
    </source>
</evidence>
<dbReference type="OrthoDB" id="9764596at2"/>
<dbReference type="GO" id="GO:0015293">
    <property type="term" value="F:symporter activity"/>
    <property type="evidence" value="ECO:0007669"/>
    <property type="project" value="UniProtKB-KW"/>
</dbReference>
<dbReference type="GO" id="GO:0005886">
    <property type="term" value="C:plasma membrane"/>
    <property type="evidence" value="ECO:0007669"/>
    <property type="project" value="UniProtKB-SubCell"/>
</dbReference>
<dbReference type="InterPro" id="IPR018043">
    <property type="entry name" value="Na/Gal_symport_CS"/>
</dbReference>
<organism evidence="13 14">
    <name type="scientific">Limosilactobacillus ingluviei</name>
    <dbReference type="NCBI Taxonomy" id="148604"/>
    <lineage>
        <taxon>Bacteria</taxon>
        <taxon>Bacillati</taxon>
        <taxon>Bacillota</taxon>
        <taxon>Bacilli</taxon>
        <taxon>Lactobacillales</taxon>
        <taxon>Lactobacillaceae</taxon>
        <taxon>Limosilactobacillus</taxon>
    </lineage>
</organism>
<dbReference type="SUPFAM" id="SSF51261">
    <property type="entry name" value="Duplicated hybrid motif"/>
    <property type="match status" value="1"/>
</dbReference>
<keyword evidence="9" id="KW-0418">Kinase</keyword>
<evidence type="ECO:0000256" key="9">
    <source>
        <dbReference type="ARBA" id="ARBA00022777"/>
    </source>
</evidence>
<feature type="transmembrane region" description="Helical" evidence="11">
    <location>
        <begin position="253"/>
        <end position="279"/>
    </location>
</feature>
<feature type="transmembrane region" description="Helical" evidence="11">
    <location>
        <begin position="54"/>
        <end position="72"/>
    </location>
</feature>
<keyword evidence="5" id="KW-0597">Phosphoprotein</keyword>
<feature type="transmembrane region" description="Helical" evidence="11">
    <location>
        <begin position="201"/>
        <end position="222"/>
    </location>
</feature>
<feature type="transmembrane region" description="Helical" evidence="11">
    <location>
        <begin position="93"/>
        <end position="114"/>
    </location>
</feature>
<dbReference type="PATRIC" id="fig|148604.4.peg.1527"/>
<dbReference type="PANTHER" id="PTHR45008">
    <property type="entry name" value="PTS SYSTEM GLUCOSE-SPECIFIC EIIA COMPONENT"/>
    <property type="match status" value="1"/>
</dbReference>
<keyword evidence="11" id="KW-0472">Membrane</keyword>
<keyword evidence="7" id="KW-0808">Transferase</keyword>
<reference evidence="13 14" key="1">
    <citation type="journal article" date="2015" name="Genome Announc.">
        <title>Expanding the biotechnology potential of lactobacilli through comparative genomics of 213 strains and associated genera.</title>
        <authorList>
            <person name="Sun Z."/>
            <person name="Harris H.M."/>
            <person name="McCann A."/>
            <person name="Guo C."/>
            <person name="Argimon S."/>
            <person name="Zhang W."/>
            <person name="Yang X."/>
            <person name="Jeffery I.B."/>
            <person name="Cooney J.C."/>
            <person name="Kagawa T.F."/>
            <person name="Liu W."/>
            <person name="Song Y."/>
            <person name="Salvetti E."/>
            <person name="Wrobel A."/>
            <person name="Rasinkangas P."/>
            <person name="Parkhill J."/>
            <person name="Rea M.C."/>
            <person name="O'Sullivan O."/>
            <person name="Ritari J."/>
            <person name="Douillard F.P."/>
            <person name="Paul Ross R."/>
            <person name="Yang R."/>
            <person name="Briner A.E."/>
            <person name="Felis G.E."/>
            <person name="de Vos W.M."/>
            <person name="Barrangou R."/>
            <person name="Klaenhammer T.R."/>
            <person name="Caufield P.W."/>
            <person name="Cui Y."/>
            <person name="Zhang H."/>
            <person name="O'Toole P.W."/>
        </authorList>
    </citation>
    <scope>NUCLEOTIDE SEQUENCE [LARGE SCALE GENOMIC DNA]</scope>
    <source>
        <strain evidence="13 14">DSM 14792</strain>
    </source>
</reference>
<feature type="domain" description="PTS EIIA type-1" evidence="12">
    <location>
        <begin position="506"/>
        <end position="611"/>
    </location>
</feature>
<dbReference type="SUPFAM" id="SSF103473">
    <property type="entry name" value="MFS general substrate transporter"/>
    <property type="match status" value="1"/>
</dbReference>
<dbReference type="GO" id="GO:0009401">
    <property type="term" value="P:phosphoenolpyruvate-dependent sugar phosphotransferase system"/>
    <property type="evidence" value="ECO:0007669"/>
    <property type="project" value="UniProtKB-KW"/>
</dbReference>
<keyword evidence="8" id="KW-0598">Phosphotransferase system</keyword>
<keyword evidence="6" id="KW-0762">Sugar transport</keyword>
<dbReference type="Gene3D" id="2.70.70.10">
    <property type="entry name" value="Glucose Permease (Domain IIA)"/>
    <property type="match status" value="1"/>
</dbReference>
<dbReference type="GO" id="GO:0006814">
    <property type="term" value="P:sodium ion transport"/>
    <property type="evidence" value="ECO:0007669"/>
    <property type="project" value="InterPro"/>
</dbReference>
<evidence type="ECO:0000256" key="8">
    <source>
        <dbReference type="ARBA" id="ARBA00022683"/>
    </source>
</evidence>
<dbReference type="InterPro" id="IPR001927">
    <property type="entry name" value="Na/Gal_symport"/>
</dbReference>
<evidence type="ECO:0000256" key="3">
    <source>
        <dbReference type="ARBA" id="ARBA00007724"/>
    </source>
</evidence>
<feature type="transmembrane region" description="Helical" evidence="11">
    <location>
        <begin position="318"/>
        <end position="336"/>
    </location>
</feature>
<dbReference type="Gene3D" id="1.20.1250.20">
    <property type="entry name" value="MFS general substrate transporter like domains"/>
    <property type="match status" value="2"/>
</dbReference>
<feature type="transmembrane region" description="Helical" evidence="11">
    <location>
        <begin position="285"/>
        <end position="306"/>
    </location>
</feature>
<dbReference type="PANTHER" id="PTHR45008:SF1">
    <property type="entry name" value="PTS SYSTEM GLUCOSE-SPECIFIC EIIA COMPONENT"/>
    <property type="match status" value="1"/>
</dbReference>
<dbReference type="InterPro" id="IPR036259">
    <property type="entry name" value="MFS_trans_sf"/>
</dbReference>
<feature type="transmembrane region" description="Helical" evidence="11">
    <location>
        <begin position="120"/>
        <end position="140"/>
    </location>
</feature>
<evidence type="ECO:0000256" key="6">
    <source>
        <dbReference type="ARBA" id="ARBA00022597"/>
    </source>
</evidence>
<dbReference type="RefSeq" id="WP_056994872.1">
    <property type="nucleotide sequence ID" value="NZ_CANCWM010000018.1"/>
</dbReference>
<gene>
    <name evidence="13" type="ORF">IV41_GL001489</name>
</gene>
<accession>A0A0R2GU94</accession>
<dbReference type="EMBL" id="JQBA01000044">
    <property type="protein sequence ID" value="KRN43643.1"/>
    <property type="molecule type" value="Genomic_DNA"/>
</dbReference>
<dbReference type="InterPro" id="IPR001127">
    <property type="entry name" value="PTS_EIIA_1_perm"/>
</dbReference>
<comment type="subcellular location">
    <subcellularLocation>
        <location evidence="2">Cell membrane</location>
        <topology evidence="2">Multi-pass membrane protein</topology>
    </subcellularLocation>
    <subcellularLocation>
        <location evidence="1">Cytoplasm</location>
    </subcellularLocation>
</comment>
<evidence type="ECO:0000256" key="2">
    <source>
        <dbReference type="ARBA" id="ARBA00004651"/>
    </source>
</evidence>
<dbReference type="NCBIfam" id="TIGR00792">
    <property type="entry name" value="gph"/>
    <property type="match status" value="1"/>
</dbReference>
<dbReference type="GO" id="GO:0016301">
    <property type="term" value="F:kinase activity"/>
    <property type="evidence" value="ECO:0007669"/>
    <property type="project" value="UniProtKB-KW"/>
</dbReference>
<feature type="transmembrane region" description="Helical" evidence="11">
    <location>
        <begin position="431"/>
        <end position="449"/>
    </location>
</feature>
<sequence length="638" mass="69206">MAKKKGVMTVKEQLAYSFGAYGNDSFYSLLSGYLIVFITSHLFDSGNKALDAKMIGLVTAIIMILRIAELFIDPFIGNWIDRTKTRWGHSRPWIVAGGTVSTLLLAALFTPLGNLYQSNAMAYLVVFAIMYITMDIFYSFKDVGFWSLLSSLTTNSEEREKTATFARIGSAIGGSLVGVVVMPAVIFFSATKTSTGDTRGWMIFAAIICFLSLLSAWGVGIFNREVDSDIRHNEKDTVGVIGVFKAVAKNDQLLWVALAYLAYGIGNNITNSLIIYFFTYIVGKATAFSVLSTINIFAGMAATALFPILSKKFSRHQMFAGCLLVMVLGLGLFAFAGQSVALSLAAGIIYAFPQQMVFLIVLMIITDSVEYGQWKLGHRDESLSLSIRPLIDKFGGAVSNGVVGQIAIIAGMTTGATAASITATQRMNFKLLMLAVPAALMIIAIIIFLRKITLTEEKHAQIVDELERTWGENFKDEDDAADSQTEATTITAPVSGKLVALANVNDEHYAKGELGQGFAIKPSDGKVLAPFDGTVRLTFDDTRHAVGLVAENGMAVLIHVGLGTVKLKGTGFVSYVNRGQAVKRGDEILEFWQPTIQKAGLDDTVMVTVTNSDKFKEFKFIKTSGEVVDAGDEVLTVK</sequence>
<dbReference type="Pfam" id="PF13347">
    <property type="entry name" value="MFS_2"/>
    <property type="match status" value="1"/>
</dbReference>
<proteinExistence type="inferred from homology"/>
<name>A0A0R2GU94_9LACO</name>
<dbReference type="PROSITE" id="PS00872">
    <property type="entry name" value="NA_GALACTOSIDE_SYMP"/>
    <property type="match status" value="1"/>
</dbReference>
<feature type="transmembrane region" description="Helical" evidence="11">
    <location>
        <begin position="342"/>
        <end position="365"/>
    </location>
</feature>
<keyword evidence="10" id="KW-0769">Symport</keyword>
<evidence type="ECO:0000313" key="14">
    <source>
        <dbReference type="Proteomes" id="UP000051639"/>
    </source>
</evidence>
<keyword evidence="11" id="KW-0812">Transmembrane</keyword>
<comment type="caution">
    <text evidence="13">The sequence shown here is derived from an EMBL/GenBank/DDBJ whole genome shotgun (WGS) entry which is preliminary data.</text>
</comment>
<dbReference type="PROSITE" id="PS00371">
    <property type="entry name" value="PTS_EIIA_TYPE_1_HIS"/>
    <property type="match status" value="1"/>
</dbReference>
<comment type="similarity">
    <text evidence="3">In the N-terminal section; belongs to the sodium:galactoside symporter (TC 2.A.2) family.</text>
</comment>
<feature type="transmembrane region" description="Helical" evidence="11">
    <location>
        <begin position="168"/>
        <end position="189"/>
    </location>
</feature>
<dbReference type="GO" id="GO:0005737">
    <property type="term" value="C:cytoplasm"/>
    <property type="evidence" value="ECO:0007669"/>
    <property type="project" value="UniProtKB-SubCell"/>
</dbReference>
<protein>
    <recommendedName>
        <fullName evidence="12">PTS EIIA type-1 domain-containing protein</fullName>
    </recommendedName>
</protein>
<evidence type="ECO:0000256" key="5">
    <source>
        <dbReference type="ARBA" id="ARBA00022553"/>
    </source>
</evidence>
<evidence type="ECO:0000256" key="4">
    <source>
        <dbReference type="ARBA" id="ARBA00022448"/>
    </source>
</evidence>
<evidence type="ECO:0000313" key="13">
    <source>
        <dbReference type="EMBL" id="KRN43643.1"/>
    </source>
</evidence>
<feature type="transmembrane region" description="Helical" evidence="11">
    <location>
        <begin position="21"/>
        <end position="42"/>
    </location>
</feature>
<evidence type="ECO:0000256" key="10">
    <source>
        <dbReference type="ARBA" id="ARBA00022847"/>
    </source>
</evidence>
<keyword evidence="14" id="KW-1185">Reference proteome</keyword>
<dbReference type="InterPro" id="IPR050890">
    <property type="entry name" value="PTS_EIIA_component"/>
</dbReference>
<dbReference type="PROSITE" id="PS51093">
    <property type="entry name" value="PTS_EIIA_TYPE_1"/>
    <property type="match status" value="1"/>
</dbReference>
<dbReference type="AlphaFoldDB" id="A0A0R2GU94"/>
<dbReference type="FunFam" id="2.70.70.10:FF:000001">
    <property type="entry name" value="PTS system glucose-specific IIA component"/>
    <property type="match status" value="1"/>
</dbReference>
<dbReference type="InterPro" id="IPR011055">
    <property type="entry name" value="Dup_hybrid_motif"/>
</dbReference>
<dbReference type="CDD" id="cd17332">
    <property type="entry name" value="MFS_MelB_like"/>
    <property type="match status" value="1"/>
</dbReference>
<evidence type="ECO:0000259" key="12">
    <source>
        <dbReference type="PROSITE" id="PS51093"/>
    </source>
</evidence>
<keyword evidence="4" id="KW-0813">Transport</keyword>
<keyword evidence="11" id="KW-1133">Transmembrane helix</keyword>
<dbReference type="Proteomes" id="UP000051639">
    <property type="component" value="Unassembled WGS sequence"/>
</dbReference>
<evidence type="ECO:0000256" key="7">
    <source>
        <dbReference type="ARBA" id="ARBA00022679"/>
    </source>
</evidence>
<dbReference type="NCBIfam" id="TIGR00830">
    <property type="entry name" value="PTBA"/>
    <property type="match status" value="1"/>
</dbReference>